<name>A0A1W6ZIM1_9BORD</name>
<dbReference type="AlphaFoldDB" id="A0A1W6ZIM1"/>
<evidence type="ECO:0000256" key="2">
    <source>
        <dbReference type="ARBA" id="ARBA00011900"/>
    </source>
</evidence>
<dbReference type="InterPro" id="IPR029063">
    <property type="entry name" value="SAM-dependent_MTases_sf"/>
</dbReference>
<evidence type="ECO:0000313" key="8">
    <source>
        <dbReference type="EMBL" id="ARP97263.1"/>
    </source>
</evidence>
<dbReference type="PROSITE" id="PS00092">
    <property type="entry name" value="N6_MTASE"/>
    <property type="match status" value="1"/>
</dbReference>
<dbReference type="Proteomes" id="UP000194161">
    <property type="component" value="Chromosome"/>
</dbReference>
<dbReference type="SUPFAM" id="SSF53335">
    <property type="entry name" value="S-adenosyl-L-methionine-dependent methyltransferases"/>
    <property type="match status" value="1"/>
</dbReference>
<dbReference type="KEGG" id="bgm:CAL15_03165"/>
<keyword evidence="9" id="KW-1185">Reference proteome</keyword>
<dbReference type="EMBL" id="CP021111">
    <property type="protein sequence ID" value="ARP97263.1"/>
    <property type="molecule type" value="Genomic_DNA"/>
</dbReference>
<organism evidence="8 9">
    <name type="scientific">Bordetella genomosp. 13</name>
    <dbReference type="NCBI Taxonomy" id="463040"/>
    <lineage>
        <taxon>Bacteria</taxon>
        <taxon>Pseudomonadati</taxon>
        <taxon>Pseudomonadota</taxon>
        <taxon>Betaproteobacteria</taxon>
        <taxon>Burkholderiales</taxon>
        <taxon>Alcaligenaceae</taxon>
        <taxon>Bordetella</taxon>
    </lineage>
</organism>
<dbReference type="InterPro" id="IPR002941">
    <property type="entry name" value="DNA_methylase_N4/N6"/>
</dbReference>
<proteinExistence type="inferred from homology"/>
<keyword evidence="3 8" id="KW-0489">Methyltransferase</keyword>
<evidence type="ECO:0000256" key="1">
    <source>
        <dbReference type="ARBA" id="ARBA00006594"/>
    </source>
</evidence>
<dbReference type="REBASE" id="201120">
    <property type="entry name" value="M.Bge7206ORF3165P"/>
</dbReference>
<reference evidence="8 9" key="1">
    <citation type="submission" date="2017-05" db="EMBL/GenBank/DDBJ databases">
        <title>Complete and WGS of Bordetella genogroups.</title>
        <authorList>
            <person name="Spilker T."/>
            <person name="LiPuma J."/>
        </authorList>
    </citation>
    <scope>NUCLEOTIDE SEQUENCE [LARGE SCALE GENOMIC DNA]</scope>
    <source>
        <strain evidence="8 9">AU7206</strain>
    </source>
</reference>
<feature type="domain" description="DNA methylase N-4/N-6" evidence="7">
    <location>
        <begin position="68"/>
        <end position="395"/>
    </location>
</feature>
<dbReference type="Pfam" id="PF01555">
    <property type="entry name" value="N6_N4_Mtase"/>
    <property type="match status" value="1"/>
</dbReference>
<keyword evidence="4 8" id="KW-0808">Transferase</keyword>
<evidence type="ECO:0000256" key="5">
    <source>
        <dbReference type="ARBA" id="ARBA00022691"/>
    </source>
</evidence>
<evidence type="ECO:0000259" key="7">
    <source>
        <dbReference type="Pfam" id="PF01555"/>
    </source>
</evidence>
<dbReference type="STRING" id="463040.CAL15_03165"/>
<evidence type="ECO:0000256" key="4">
    <source>
        <dbReference type="ARBA" id="ARBA00022679"/>
    </source>
</evidence>
<evidence type="ECO:0000313" key="9">
    <source>
        <dbReference type="Proteomes" id="UP000194161"/>
    </source>
</evidence>
<dbReference type="InterPro" id="IPR002295">
    <property type="entry name" value="N4/N6-MTase_EcoPI_Mod-like"/>
</dbReference>
<comment type="similarity">
    <text evidence="1">Belongs to the N(4)/N(6)-methyltransferase family.</text>
</comment>
<gene>
    <name evidence="8" type="ORF">CAL15_03165</name>
</gene>
<accession>A0A1W6ZIM1</accession>
<sequence>MSKQKLELTWIGKEKRPKLEPRILLEDPEKSYHATHRVSDGDIFDNRLIFGDNLLALKALEQEFSGKVKCIYIDPPFNTQQAFEHYDDGYEHSIWLGLIRDRAESLRRLLSDDGTMFVHIDDNELGYLIALLDEVFGRANRVSVVTFKQGSATGHKAINPGVVSTTNFILIYAKNKSLWTPNRVFTARAERDKRYGQFIENYEEPFSRWRFVTLASAFAMNLGMPERGLKKTFGDLYEEQLSEFVMKNAERVVRLARPDYNAVSSEAREMIDRSKARSGEVLLLERESHSNMYFVNGERILFYSDKLKFIDGKYVAGEPLTSLWDDILSNNLHNEGGINFPKGKKPEGLIKRCLDLATKPGDIVLDSFAGSGTTGAVAHKMGRRWIMVELGEHCHSHVIPRLKKVIDGEDPAGVTAAMSWKGGGGFRYYRLAPSLIVNDRWGNPVINPEYNAAQLAEALAKLEGFAYAPSETHWWQHGHSSERDFIYVTTQNLSAEQLQALSDEVGPERSLLVCCAAFHGVTAARAAERWPNLTLKKIPKMVLARCHWGRDDYSLNVINLPMAEIEKTEAAATVDSSKKIKNKNKNAALANAGQGGLFGENE</sequence>
<dbReference type="RefSeq" id="WP_086080898.1">
    <property type="nucleotide sequence ID" value="NZ_CP021111.1"/>
</dbReference>
<comment type="catalytic activity">
    <reaction evidence="6">
        <text>a 2'-deoxyadenosine in DNA + S-adenosyl-L-methionine = an N(6)-methyl-2'-deoxyadenosine in DNA + S-adenosyl-L-homocysteine + H(+)</text>
        <dbReference type="Rhea" id="RHEA:15197"/>
        <dbReference type="Rhea" id="RHEA-COMP:12418"/>
        <dbReference type="Rhea" id="RHEA-COMP:12419"/>
        <dbReference type="ChEBI" id="CHEBI:15378"/>
        <dbReference type="ChEBI" id="CHEBI:57856"/>
        <dbReference type="ChEBI" id="CHEBI:59789"/>
        <dbReference type="ChEBI" id="CHEBI:90615"/>
        <dbReference type="ChEBI" id="CHEBI:90616"/>
        <dbReference type="EC" id="2.1.1.72"/>
    </reaction>
</comment>
<dbReference type="PRINTS" id="PR00506">
    <property type="entry name" value="D21N6MTFRASE"/>
</dbReference>
<dbReference type="InterPro" id="IPR002052">
    <property type="entry name" value="DNA_methylase_N6_adenine_CS"/>
</dbReference>
<protein>
    <recommendedName>
        <fullName evidence="2">site-specific DNA-methyltransferase (adenine-specific)</fullName>
        <ecNumber evidence="2">2.1.1.72</ecNumber>
    </recommendedName>
</protein>
<dbReference type="GO" id="GO:0009007">
    <property type="term" value="F:site-specific DNA-methyltransferase (adenine-specific) activity"/>
    <property type="evidence" value="ECO:0007669"/>
    <property type="project" value="UniProtKB-EC"/>
</dbReference>
<evidence type="ECO:0000256" key="3">
    <source>
        <dbReference type="ARBA" id="ARBA00022603"/>
    </source>
</evidence>
<dbReference type="GO" id="GO:0008170">
    <property type="term" value="F:N-methyltransferase activity"/>
    <property type="evidence" value="ECO:0007669"/>
    <property type="project" value="InterPro"/>
</dbReference>
<keyword evidence="5" id="KW-0949">S-adenosyl-L-methionine</keyword>
<dbReference type="EC" id="2.1.1.72" evidence="2"/>
<dbReference type="Gene3D" id="3.40.50.150">
    <property type="entry name" value="Vaccinia Virus protein VP39"/>
    <property type="match status" value="1"/>
</dbReference>
<dbReference type="OrthoDB" id="9816288at2"/>
<dbReference type="PIRSF" id="PIRSF015855">
    <property type="entry name" value="TypeIII_Mtase_mKpnI"/>
    <property type="match status" value="1"/>
</dbReference>
<dbReference type="GO" id="GO:0003677">
    <property type="term" value="F:DNA binding"/>
    <property type="evidence" value="ECO:0007669"/>
    <property type="project" value="InterPro"/>
</dbReference>
<evidence type="ECO:0000256" key="6">
    <source>
        <dbReference type="ARBA" id="ARBA00047942"/>
    </source>
</evidence>
<dbReference type="GO" id="GO:0032259">
    <property type="term" value="P:methylation"/>
    <property type="evidence" value="ECO:0007669"/>
    <property type="project" value="UniProtKB-KW"/>
</dbReference>